<gene>
    <name evidence="1" type="ORF">S01H4_57444</name>
</gene>
<comment type="caution">
    <text evidence="1">The sequence shown here is derived from an EMBL/GenBank/DDBJ whole genome shotgun (WGS) entry which is preliminary data.</text>
</comment>
<protein>
    <submittedName>
        <fullName evidence="1">Uncharacterized protein</fullName>
    </submittedName>
</protein>
<reference evidence="1" key="1">
    <citation type="journal article" date="2014" name="Front. Microbiol.">
        <title>High frequency of phylogenetically diverse reductive dehalogenase-homologous genes in deep subseafloor sedimentary metagenomes.</title>
        <authorList>
            <person name="Kawai M."/>
            <person name="Futagami T."/>
            <person name="Toyoda A."/>
            <person name="Takaki Y."/>
            <person name="Nishi S."/>
            <person name="Hori S."/>
            <person name="Arai W."/>
            <person name="Tsubouchi T."/>
            <person name="Morono Y."/>
            <person name="Uchiyama I."/>
            <person name="Ito T."/>
            <person name="Fujiyama A."/>
            <person name="Inagaki F."/>
            <person name="Takami H."/>
        </authorList>
    </citation>
    <scope>NUCLEOTIDE SEQUENCE</scope>
    <source>
        <strain evidence="1">Expedition CK06-06</strain>
    </source>
</reference>
<dbReference type="EMBL" id="BART01033421">
    <property type="protein sequence ID" value="GAH07272.1"/>
    <property type="molecule type" value="Genomic_DNA"/>
</dbReference>
<evidence type="ECO:0000313" key="1">
    <source>
        <dbReference type="EMBL" id="GAH07272.1"/>
    </source>
</evidence>
<dbReference type="AlphaFoldDB" id="X1CHZ6"/>
<accession>X1CHZ6</accession>
<proteinExistence type="predicted"/>
<organism evidence="1">
    <name type="scientific">marine sediment metagenome</name>
    <dbReference type="NCBI Taxonomy" id="412755"/>
    <lineage>
        <taxon>unclassified sequences</taxon>
        <taxon>metagenomes</taxon>
        <taxon>ecological metagenomes</taxon>
    </lineage>
</organism>
<name>X1CHZ6_9ZZZZ</name>
<sequence>MYLNVHNGTLKYRILTQRVNKRIWQNNVTTYHRYLYLKYIREILQANIDN</sequence>